<reference evidence="3 4" key="1">
    <citation type="submission" date="2018-10" db="EMBL/GenBank/DDBJ databases">
        <title>Genomic Encyclopedia of Archaeal and Bacterial Type Strains, Phase II (KMG-II): from individual species to whole genera.</title>
        <authorList>
            <person name="Goeker M."/>
        </authorList>
    </citation>
    <scope>NUCLEOTIDE SEQUENCE [LARGE SCALE GENOMIC DNA]</scope>
    <source>
        <strain evidence="3 4">VM1</strain>
    </source>
</reference>
<dbReference type="RefSeq" id="WP_121923565.1">
    <property type="nucleotide sequence ID" value="NZ_REFO01000014.1"/>
</dbReference>
<feature type="domain" description="PilZ" evidence="2">
    <location>
        <begin position="255"/>
        <end position="352"/>
    </location>
</feature>
<evidence type="ECO:0000313" key="3">
    <source>
        <dbReference type="EMBL" id="RMA93126.1"/>
    </source>
</evidence>
<keyword evidence="1" id="KW-0175">Coiled coil</keyword>
<evidence type="ECO:0000313" key="4">
    <source>
        <dbReference type="Proteomes" id="UP000280842"/>
    </source>
</evidence>
<dbReference type="GO" id="GO:0035438">
    <property type="term" value="F:cyclic-di-GMP binding"/>
    <property type="evidence" value="ECO:0007669"/>
    <property type="project" value="InterPro"/>
</dbReference>
<keyword evidence="4" id="KW-1185">Reference proteome</keyword>
<evidence type="ECO:0000256" key="1">
    <source>
        <dbReference type="SAM" id="Coils"/>
    </source>
</evidence>
<proteinExistence type="predicted"/>
<dbReference type="Proteomes" id="UP000280842">
    <property type="component" value="Unassembled WGS sequence"/>
</dbReference>
<dbReference type="OrthoDB" id="13949at2"/>
<comment type="caution">
    <text evidence="3">The sequence shown here is derived from an EMBL/GenBank/DDBJ whole genome shotgun (WGS) entry which is preliminary data.</text>
</comment>
<dbReference type="SUPFAM" id="SSF141371">
    <property type="entry name" value="PilZ domain-like"/>
    <property type="match status" value="1"/>
</dbReference>
<protein>
    <submittedName>
        <fullName evidence="3">PilZ domain-containing protein</fullName>
    </submittedName>
</protein>
<dbReference type="Pfam" id="PF07238">
    <property type="entry name" value="PilZ"/>
    <property type="match status" value="1"/>
</dbReference>
<dbReference type="EMBL" id="REFO01000014">
    <property type="protein sequence ID" value="RMA93126.1"/>
    <property type="molecule type" value="Genomic_DNA"/>
</dbReference>
<organism evidence="3 4">
    <name type="scientific">Hydrogenothermus marinus</name>
    <dbReference type="NCBI Taxonomy" id="133270"/>
    <lineage>
        <taxon>Bacteria</taxon>
        <taxon>Pseudomonadati</taxon>
        <taxon>Aquificota</taxon>
        <taxon>Aquificia</taxon>
        <taxon>Aquificales</taxon>
        <taxon>Hydrogenothermaceae</taxon>
        <taxon>Hydrogenothermus</taxon>
    </lineage>
</organism>
<evidence type="ECO:0000259" key="2">
    <source>
        <dbReference type="Pfam" id="PF07238"/>
    </source>
</evidence>
<sequence>MEKKILDLLKSIVSEKEFFEKEKDKFINSFTQEMLLEKKQKNIQGLPSSVLTTIGIKLYNLLFLNYEKDPSKELYNFAYKIAESKIDLKIVLISSTLRLVRDFIDYILDGKKDFNTVKNLIELIDKYIIEVEKAYADYYKKVEEELHKLKNEKAKEEEEIIFSILKNISDRKEKIEILDFYKEVPVICKSWIKEISEVTVVLDIQNCNFAIFEEEKYIYLKVPSFPKIIKAKIKKFKEFDYITLTDFHFTELPQEKRRYLRVVPKEAIKVYLNKNGNIIEGLIRDISIGGIGIYTDKIDLLNKDDKVSIKFQLRGETIETEGIIRYILKESKRAGIEFIKNTEIEDKIAEYVIDREFEIIKELRI</sequence>
<dbReference type="AlphaFoldDB" id="A0A3M0B983"/>
<dbReference type="Gene3D" id="2.40.10.220">
    <property type="entry name" value="predicted glycosyltransferase like domains"/>
    <property type="match status" value="1"/>
</dbReference>
<dbReference type="InterPro" id="IPR009875">
    <property type="entry name" value="PilZ_domain"/>
</dbReference>
<name>A0A3M0B983_9AQUI</name>
<feature type="coiled-coil region" evidence="1">
    <location>
        <begin position="132"/>
        <end position="159"/>
    </location>
</feature>
<accession>A0A3M0B983</accession>
<gene>
    <name evidence="3" type="ORF">CLV39_1458</name>
</gene>